<dbReference type="EMBL" id="CAJPIZ010001796">
    <property type="protein sequence ID" value="CAG2104084.1"/>
    <property type="molecule type" value="Genomic_DNA"/>
</dbReference>
<dbReference type="Gene3D" id="3.40.50.720">
    <property type="entry name" value="NAD(P)-binding Rossmann-like Domain"/>
    <property type="match status" value="1"/>
</dbReference>
<keyword evidence="3" id="KW-0472">Membrane</keyword>
<accession>A0A7R9PXJ5</accession>
<keyword evidence="1" id="KW-0560">Oxidoreductase</keyword>
<sequence length="382" mass="42686">MKNLMSHQLNSVKGSVNLVTAAANGLGQTIVKTLVNEGADGVVAFDTRFDSHQHFHNNNVIEISGNIGEESDVSKAIDVCRERFGRLDNVINCTGISADTIAVEESDPLQEFRRVFDANISGPFNVIRLAAPLMADNRPINGCRGVIINISMVPGIDSRRSVAYSSTSGAIASMTLPLARDLANQCVRCVTIEVCGASDNHPLDQSLDSMRQIGPFYRNTHCTTEWQSYTDKRAQTVRPVLVAIELLAKQKPKHNTRQHFLSTKLTADYGFWPPIHRHSDHSIMWYEIIPSAAALMVCLGLMEIGPMVAHYASWRNPMMRRCWDIPSEDWTRRDQRIADTVLRMRWPANHMYTVGLEAIPDAGAPITRFQDYRNLKPTQGLE</sequence>
<evidence type="ECO:0000313" key="4">
    <source>
        <dbReference type="EMBL" id="CAD7623654.1"/>
    </source>
</evidence>
<dbReference type="PRINTS" id="PR00081">
    <property type="entry name" value="GDHRDH"/>
</dbReference>
<gene>
    <name evidence="4" type="ORF">OSB1V03_LOCUS4106</name>
</gene>
<dbReference type="AlphaFoldDB" id="A0A7R9PXJ5"/>
<dbReference type="PRINTS" id="PR00080">
    <property type="entry name" value="SDRFAMILY"/>
</dbReference>
<dbReference type="Pfam" id="PF00106">
    <property type="entry name" value="adh_short"/>
    <property type="match status" value="1"/>
</dbReference>
<dbReference type="EMBL" id="OC856371">
    <property type="protein sequence ID" value="CAD7623654.1"/>
    <property type="molecule type" value="Genomic_DNA"/>
</dbReference>
<dbReference type="InterPro" id="IPR002347">
    <property type="entry name" value="SDR_fam"/>
</dbReference>
<comment type="similarity">
    <text evidence="2">Belongs to the short-chain dehydrogenases/reductases (SDR) family.</text>
</comment>
<evidence type="ECO:0000256" key="1">
    <source>
        <dbReference type="ARBA" id="ARBA00023002"/>
    </source>
</evidence>
<feature type="transmembrane region" description="Helical" evidence="3">
    <location>
        <begin position="283"/>
        <end position="311"/>
    </location>
</feature>
<reference evidence="4" key="1">
    <citation type="submission" date="2020-11" db="EMBL/GenBank/DDBJ databases">
        <authorList>
            <person name="Tran Van P."/>
        </authorList>
    </citation>
    <scope>NUCLEOTIDE SEQUENCE</scope>
</reference>
<evidence type="ECO:0000313" key="5">
    <source>
        <dbReference type="Proteomes" id="UP000759131"/>
    </source>
</evidence>
<dbReference type="PANTHER" id="PTHR43658:SF8">
    <property type="entry name" value="17-BETA-HYDROXYSTEROID DEHYDROGENASE 14-RELATED"/>
    <property type="match status" value="1"/>
</dbReference>
<dbReference type="InterPro" id="IPR036291">
    <property type="entry name" value="NAD(P)-bd_dom_sf"/>
</dbReference>
<dbReference type="Proteomes" id="UP000759131">
    <property type="component" value="Unassembled WGS sequence"/>
</dbReference>
<dbReference type="OrthoDB" id="6489155at2759"/>
<proteinExistence type="inferred from homology"/>
<protein>
    <submittedName>
        <fullName evidence="4">Uncharacterized protein</fullName>
    </submittedName>
</protein>
<dbReference type="SUPFAM" id="SSF51735">
    <property type="entry name" value="NAD(P)-binding Rossmann-fold domains"/>
    <property type="match status" value="1"/>
</dbReference>
<organism evidence="4">
    <name type="scientific">Medioppia subpectinata</name>
    <dbReference type="NCBI Taxonomy" id="1979941"/>
    <lineage>
        <taxon>Eukaryota</taxon>
        <taxon>Metazoa</taxon>
        <taxon>Ecdysozoa</taxon>
        <taxon>Arthropoda</taxon>
        <taxon>Chelicerata</taxon>
        <taxon>Arachnida</taxon>
        <taxon>Acari</taxon>
        <taxon>Acariformes</taxon>
        <taxon>Sarcoptiformes</taxon>
        <taxon>Oribatida</taxon>
        <taxon>Brachypylina</taxon>
        <taxon>Oppioidea</taxon>
        <taxon>Oppiidae</taxon>
        <taxon>Medioppia</taxon>
    </lineage>
</organism>
<evidence type="ECO:0000256" key="3">
    <source>
        <dbReference type="SAM" id="Phobius"/>
    </source>
</evidence>
<keyword evidence="3" id="KW-0812">Transmembrane</keyword>
<evidence type="ECO:0000256" key="2">
    <source>
        <dbReference type="RuleBase" id="RU000363"/>
    </source>
</evidence>
<keyword evidence="5" id="KW-1185">Reference proteome</keyword>
<dbReference type="PANTHER" id="PTHR43658">
    <property type="entry name" value="SHORT-CHAIN DEHYDROGENASE/REDUCTASE"/>
    <property type="match status" value="1"/>
</dbReference>
<name>A0A7R9PXJ5_9ACAR</name>
<dbReference type="GO" id="GO:0016491">
    <property type="term" value="F:oxidoreductase activity"/>
    <property type="evidence" value="ECO:0007669"/>
    <property type="project" value="UniProtKB-KW"/>
</dbReference>
<keyword evidence="3" id="KW-1133">Transmembrane helix</keyword>